<feature type="compositionally biased region" description="Basic and acidic residues" evidence="18">
    <location>
        <begin position="701"/>
        <end position="714"/>
    </location>
</feature>
<dbReference type="PANTHER" id="PTHR12955">
    <property type="entry name" value="SARCOMA ANTIGEN NY-SAR-95-RELATED"/>
    <property type="match status" value="1"/>
</dbReference>
<keyword evidence="4" id="KW-0217">Developmental protein</keyword>
<dbReference type="GO" id="GO:0007346">
    <property type="term" value="P:regulation of mitotic cell cycle"/>
    <property type="evidence" value="ECO:0007669"/>
    <property type="project" value="TreeGrafter"/>
</dbReference>
<dbReference type="PANTHER" id="PTHR12955:SF1">
    <property type="entry name" value="INTEGRATOR COMPLEX SUBUNIT 13"/>
    <property type="match status" value="1"/>
</dbReference>
<dbReference type="GO" id="GO:0048471">
    <property type="term" value="C:perinuclear region of cytoplasm"/>
    <property type="evidence" value="ECO:0007669"/>
    <property type="project" value="UniProtKB-SubCell"/>
</dbReference>
<dbReference type="OrthoDB" id="5844105at2759"/>
<accession>A0A2J7RGG8</accession>
<sequence>MTLCEKMYPSNHKTVFVLDHTPYFGISCECLIEFDFTKSRGPAFIPLAPISKSLWTCSVEAAIEYCRIVWDLFPQGKLIRFVVSDTTAHTLNTWSPSEQNLSHVLAELSTMGIPARTHQQGEFSVIHGLRAAIEALCECSDIQHEKRTSLTENASKVLNRCRVICITSARDNNSMKSLKEIFQNVLIQHNKIAAGSDHLITVHHCHLVIINVYPNNVESQVTSHPPRDLSAILTTEVHSVKAGGQIASKLSNLILNHYDLGSTTVTGIPMKEEQNASSSANYDVEIFHSSAAHTSILKGNAADSALIRTQREGADYETVTLKWCTPRGCSASEMQNCIAMHRITPVDVNSRPSSCLINFLLNGRSVMLEMPRKAGGKMISHLLAAHGGEIFVHTLVTARSVLEDPPSISEGCGGRVTDYRITDFGALMQNNKLVPLKRKFDDSDTETPLSRMRSRLDRHTRYWPITISSTFIFNLKNYIDPLPALLVKEEMTDEEVVQCKQVIYSLINLETKHEPLQMPNMGQRGKGPKREEQYRIMWSELETFLRANCRTDQHNRVLNCLLECRNKSDDEKIKLEKKDDKVELDQALRELDQFGKFSEASPSEYVPRASVIRATTDSPMSPPPMSITTPPSVPSRSSLLRSGPIAGGSIYSGPRTVLDIWISRTSAEQRSRDLRQEFAGRLNGEATAGGGSIAKLYPNLKDGDRGGREMHLDGDGADVIPPASASRLSTV</sequence>
<comment type="subcellular location">
    <subcellularLocation>
        <location evidence="2">Cytoplasm</location>
        <location evidence="2">Perinuclear region</location>
    </subcellularLocation>
    <subcellularLocation>
        <location evidence="1">Nucleus</location>
    </subcellularLocation>
</comment>
<keyword evidence="11" id="KW-0539">Nucleus</keyword>
<keyword evidence="10" id="KW-0175">Coiled coil</keyword>
<keyword evidence="7" id="KW-0498">Mitosis</keyword>
<protein>
    <recommendedName>
        <fullName evidence="3">Protein asunder</fullName>
    </recommendedName>
    <alternativeName>
        <fullName evidence="15">Cell cycle regulator Mat89Bb</fullName>
    </alternativeName>
    <alternativeName>
        <fullName evidence="14">Set apart in position or space protein</fullName>
    </alternativeName>
</protein>
<keyword evidence="5" id="KW-0963">Cytoplasm</keyword>
<dbReference type="FunCoup" id="A0A2J7RGG8">
    <property type="interactions" value="2008"/>
</dbReference>
<evidence type="ECO:0000256" key="11">
    <source>
        <dbReference type="ARBA" id="ARBA00023242"/>
    </source>
</evidence>
<evidence type="ECO:0000256" key="9">
    <source>
        <dbReference type="ARBA" id="ARBA00022871"/>
    </source>
</evidence>
<dbReference type="InterPro" id="IPR019355">
    <property type="entry name" value="Cell_cycle_regulator_Mat89Bb"/>
</dbReference>
<dbReference type="GO" id="GO:0032039">
    <property type="term" value="C:integrator complex"/>
    <property type="evidence" value="ECO:0007669"/>
    <property type="project" value="TreeGrafter"/>
</dbReference>
<evidence type="ECO:0000256" key="1">
    <source>
        <dbReference type="ARBA" id="ARBA00004123"/>
    </source>
</evidence>
<keyword evidence="12" id="KW-0469">Meiosis</keyword>
<dbReference type="GO" id="GO:0051642">
    <property type="term" value="P:centrosome localization"/>
    <property type="evidence" value="ECO:0007669"/>
    <property type="project" value="TreeGrafter"/>
</dbReference>
<evidence type="ECO:0000256" key="3">
    <source>
        <dbReference type="ARBA" id="ARBA00020501"/>
    </source>
</evidence>
<evidence type="ECO:0000256" key="17">
    <source>
        <dbReference type="ARBA" id="ARBA00065185"/>
    </source>
</evidence>
<keyword evidence="9" id="KW-0744">Spermatogenesis</keyword>
<keyword evidence="20" id="KW-1185">Reference proteome</keyword>
<evidence type="ECO:0000256" key="14">
    <source>
        <dbReference type="ARBA" id="ARBA00030658"/>
    </source>
</evidence>
<keyword evidence="8" id="KW-0221">Differentiation</keyword>
<dbReference type="EMBL" id="NEVH01003784">
    <property type="protein sequence ID" value="PNF39935.1"/>
    <property type="molecule type" value="Genomic_DNA"/>
</dbReference>
<evidence type="ECO:0000256" key="8">
    <source>
        <dbReference type="ARBA" id="ARBA00022782"/>
    </source>
</evidence>
<evidence type="ECO:0000256" key="6">
    <source>
        <dbReference type="ARBA" id="ARBA00022618"/>
    </source>
</evidence>
<dbReference type="InParanoid" id="A0A2J7RGG8"/>
<evidence type="ECO:0000256" key="7">
    <source>
        <dbReference type="ARBA" id="ARBA00022776"/>
    </source>
</evidence>
<gene>
    <name evidence="19" type="ORF">B7P43_G17232</name>
</gene>
<dbReference type="STRING" id="105785.A0A2J7RGG8"/>
<reference evidence="19 20" key="1">
    <citation type="submission" date="2017-12" db="EMBL/GenBank/DDBJ databases">
        <title>Hemimetabolous genomes reveal molecular basis of termite eusociality.</title>
        <authorList>
            <person name="Harrison M.C."/>
            <person name="Jongepier E."/>
            <person name="Robertson H.M."/>
            <person name="Arning N."/>
            <person name="Bitard-Feildel T."/>
            <person name="Chao H."/>
            <person name="Childers C.P."/>
            <person name="Dinh H."/>
            <person name="Doddapaneni H."/>
            <person name="Dugan S."/>
            <person name="Gowin J."/>
            <person name="Greiner C."/>
            <person name="Han Y."/>
            <person name="Hu H."/>
            <person name="Hughes D.S.T."/>
            <person name="Huylmans A.-K."/>
            <person name="Kemena C."/>
            <person name="Kremer L.P.M."/>
            <person name="Lee S.L."/>
            <person name="Lopez-Ezquerra A."/>
            <person name="Mallet L."/>
            <person name="Monroy-Kuhn J.M."/>
            <person name="Moser A."/>
            <person name="Murali S.C."/>
            <person name="Muzny D.M."/>
            <person name="Otani S."/>
            <person name="Piulachs M.-D."/>
            <person name="Poelchau M."/>
            <person name="Qu J."/>
            <person name="Schaub F."/>
            <person name="Wada-Katsumata A."/>
            <person name="Worley K.C."/>
            <person name="Xie Q."/>
            <person name="Ylla G."/>
            <person name="Poulsen M."/>
            <person name="Gibbs R.A."/>
            <person name="Schal C."/>
            <person name="Richards S."/>
            <person name="Belles X."/>
            <person name="Korb J."/>
            <person name="Bornberg-Bauer E."/>
        </authorList>
    </citation>
    <scope>NUCLEOTIDE SEQUENCE [LARGE SCALE GENOMIC DNA]</scope>
    <source>
        <tissue evidence="19">Whole body</tissue>
    </source>
</reference>
<dbReference type="GO" id="GO:0051321">
    <property type="term" value="P:meiotic cell cycle"/>
    <property type="evidence" value="ECO:0007669"/>
    <property type="project" value="UniProtKB-KW"/>
</dbReference>
<evidence type="ECO:0000256" key="13">
    <source>
        <dbReference type="ARBA" id="ARBA00023306"/>
    </source>
</evidence>
<evidence type="ECO:0000256" key="10">
    <source>
        <dbReference type="ARBA" id="ARBA00023054"/>
    </source>
</evidence>
<feature type="region of interest" description="Disordered" evidence="18">
    <location>
        <begin position="690"/>
        <end position="731"/>
    </location>
</feature>
<keyword evidence="6" id="KW-0132">Cell division</keyword>
<evidence type="ECO:0000256" key="2">
    <source>
        <dbReference type="ARBA" id="ARBA00004556"/>
    </source>
</evidence>
<evidence type="ECO:0000256" key="16">
    <source>
        <dbReference type="ARBA" id="ARBA00061603"/>
    </source>
</evidence>
<keyword evidence="13" id="KW-0131">Cell cycle</keyword>
<dbReference type="GO" id="GO:0030154">
    <property type="term" value="P:cell differentiation"/>
    <property type="evidence" value="ECO:0007669"/>
    <property type="project" value="UniProtKB-KW"/>
</dbReference>
<organism evidence="19 20">
    <name type="scientific">Cryptotermes secundus</name>
    <dbReference type="NCBI Taxonomy" id="105785"/>
    <lineage>
        <taxon>Eukaryota</taxon>
        <taxon>Metazoa</taxon>
        <taxon>Ecdysozoa</taxon>
        <taxon>Arthropoda</taxon>
        <taxon>Hexapoda</taxon>
        <taxon>Insecta</taxon>
        <taxon>Pterygota</taxon>
        <taxon>Neoptera</taxon>
        <taxon>Polyneoptera</taxon>
        <taxon>Dictyoptera</taxon>
        <taxon>Blattodea</taxon>
        <taxon>Blattoidea</taxon>
        <taxon>Termitoidae</taxon>
        <taxon>Kalotermitidae</taxon>
        <taxon>Cryptotermitinae</taxon>
        <taxon>Cryptotermes</taxon>
    </lineage>
</organism>
<evidence type="ECO:0000256" key="12">
    <source>
        <dbReference type="ARBA" id="ARBA00023254"/>
    </source>
</evidence>
<evidence type="ECO:0000256" key="5">
    <source>
        <dbReference type="ARBA" id="ARBA00022490"/>
    </source>
</evidence>
<dbReference type="Proteomes" id="UP000235965">
    <property type="component" value="Unassembled WGS sequence"/>
</dbReference>
<evidence type="ECO:0000256" key="18">
    <source>
        <dbReference type="SAM" id="MobiDB-lite"/>
    </source>
</evidence>
<feature type="compositionally biased region" description="Low complexity" evidence="18">
    <location>
        <begin position="626"/>
        <end position="638"/>
    </location>
</feature>
<evidence type="ECO:0000313" key="20">
    <source>
        <dbReference type="Proteomes" id="UP000235965"/>
    </source>
</evidence>
<feature type="region of interest" description="Disordered" evidence="18">
    <location>
        <begin position="614"/>
        <end position="638"/>
    </location>
</feature>
<dbReference type="AlphaFoldDB" id="A0A2J7RGG8"/>
<evidence type="ECO:0000256" key="15">
    <source>
        <dbReference type="ARBA" id="ARBA00032585"/>
    </source>
</evidence>
<evidence type="ECO:0000256" key="4">
    <source>
        <dbReference type="ARBA" id="ARBA00022473"/>
    </source>
</evidence>
<comment type="subunit">
    <text evidence="17">Belongs to the multiprotein complex Integrator, at least composed of IntS1, IntS2, IntS3, IntS4, omd/IntS5, IntS6, defl/IntS7, IntS8, IntS9, IntS10, IntS11, IntS12, asun/IntS13, IntS14 and IntS15. The core complex associates with protein phosphatase 2A subunits mts/PP2A and Pp2A-29B, to form the Integrator-PP2A (INTAC) complex.</text>
</comment>
<comment type="caution">
    <text evidence="19">The sequence shown here is derived from an EMBL/GenBank/DDBJ whole genome shotgun (WGS) entry which is preliminary data.</text>
</comment>
<name>A0A2J7RGG8_9NEOP</name>
<proteinExistence type="inferred from homology"/>
<comment type="similarity">
    <text evidence="16">Belongs to the Integrator subunit 13 family.</text>
</comment>
<dbReference type="GO" id="GO:0051301">
    <property type="term" value="P:cell division"/>
    <property type="evidence" value="ECO:0007669"/>
    <property type="project" value="UniProtKB-KW"/>
</dbReference>
<evidence type="ECO:0000313" key="19">
    <source>
        <dbReference type="EMBL" id="PNF39935.1"/>
    </source>
</evidence>
<dbReference type="Pfam" id="PF10221">
    <property type="entry name" value="Mat89Bb"/>
    <property type="match status" value="1"/>
</dbReference>
<dbReference type="GO" id="GO:0007283">
    <property type="term" value="P:spermatogenesis"/>
    <property type="evidence" value="ECO:0007669"/>
    <property type="project" value="UniProtKB-KW"/>
</dbReference>